<keyword evidence="4" id="KW-1185">Reference proteome</keyword>
<dbReference type="EMBL" id="VTWU01000001">
    <property type="protein sequence ID" value="KAA9339717.1"/>
    <property type="molecule type" value="Genomic_DNA"/>
</dbReference>
<proteinExistence type="predicted"/>
<feature type="compositionally biased region" description="Low complexity" evidence="1">
    <location>
        <begin position="48"/>
        <end position="66"/>
    </location>
</feature>
<gene>
    <name evidence="3" type="ORF">F0P96_03630</name>
</gene>
<sequence>MLSSRSSPLLPAALRTMAGAALAGALLLTACEPNRRPAQEPAAPRPPDSATIATPAPADAAPTAPAAAAVDAKERAYYTLSRGAIGQDFIRLNMREQELLEKVPKAQLKRITREMEGIEYPAYELRNPQHPEAPPTILELAEDMAGRPGLRIWRIEIQDPRYRTARGGIGIGSTYGDARRAYGVQTVELADAGLVAVSESVNMSWKLDASGIRFPAGRPLLKEDVPPATRITGILLFR</sequence>
<feature type="chain" id="PRO_5044200940" evidence="2">
    <location>
        <begin position="24"/>
        <end position="238"/>
    </location>
</feature>
<dbReference type="RefSeq" id="WP_151077365.1">
    <property type="nucleotide sequence ID" value="NZ_CP047647.1"/>
</dbReference>
<accession>A0A7L4ZT54</accession>
<keyword evidence="2" id="KW-0732">Signal</keyword>
<dbReference type="Proteomes" id="UP000326380">
    <property type="component" value="Unassembled WGS sequence"/>
</dbReference>
<organism evidence="3 4">
    <name type="scientific">Hymenobacter busanensis</name>
    <dbReference type="NCBI Taxonomy" id="2607656"/>
    <lineage>
        <taxon>Bacteria</taxon>
        <taxon>Pseudomonadati</taxon>
        <taxon>Bacteroidota</taxon>
        <taxon>Cytophagia</taxon>
        <taxon>Cytophagales</taxon>
        <taxon>Hymenobacteraceae</taxon>
        <taxon>Hymenobacter</taxon>
    </lineage>
</organism>
<evidence type="ECO:0000256" key="2">
    <source>
        <dbReference type="SAM" id="SignalP"/>
    </source>
</evidence>
<reference evidence="3 4" key="1">
    <citation type="submission" date="2019-09" db="EMBL/GenBank/DDBJ databases">
        <title>Genome sequence of Hymenobacter sp. M3.</title>
        <authorList>
            <person name="Srinivasan S."/>
        </authorList>
    </citation>
    <scope>NUCLEOTIDE SEQUENCE [LARGE SCALE GENOMIC DNA]</scope>
    <source>
        <strain evidence="3 4">M3</strain>
    </source>
</reference>
<feature type="region of interest" description="Disordered" evidence="1">
    <location>
        <begin position="35"/>
        <end position="66"/>
    </location>
</feature>
<evidence type="ECO:0000313" key="3">
    <source>
        <dbReference type="EMBL" id="KAA9339717.1"/>
    </source>
</evidence>
<comment type="caution">
    <text evidence="3">The sequence shown here is derived from an EMBL/GenBank/DDBJ whole genome shotgun (WGS) entry which is preliminary data.</text>
</comment>
<dbReference type="AlphaFoldDB" id="A0A7L4ZT54"/>
<evidence type="ECO:0000256" key="1">
    <source>
        <dbReference type="SAM" id="MobiDB-lite"/>
    </source>
</evidence>
<evidence type="ECO:0000313" key="4">
    <source>
        <dbReference type="Proteomes" id="UP000326380"/>
    </source>
</evidence>
<protein>
    <submittedName>
        <fullName evidence="3">Uncharacterized protein</fullName>
    </submittedName>
</protein>
<name>A0A7L4ZT54_9BACT</name>
<dbReference type="PROSITE" id="PS51257">
    <property type="entry name" value="PROKAR_LIPOPROTEIN"/>
    <property type="match status" value="1"/>
</dbReference>
<feature type="signal peptide" evidence="2">
    <location>
        <begin position="1"/>
        <end position="23"/>
    </location>
</feature>